<keyword evidence="3" id="KW-1185">Reference proteome</keyword>
<dbReference type="AlphaFoldDB" id="A0A8B8GCM7"/>
<keyword evidence="1" id="KW-0347">Helicase</keyword>
<dbReference type="GO" id="GO:0000723">
    <property type="term" value="P:telomere maintenance"/>
    <property type="evidence" value="ECO:0007669"/>
    <property type="project" value="InterPro"/>
</dbReference>
<reference evidence="4" key="1">
    <citation type="submission" date="2025-08" db="UniProtKB">
        <authorList>
            <consortium name="RefSeq"/>
        </authorList>
    </citation>
    <scope>IDENTIFICATION</scope>
    <source>
        <tissue evidence="4">Whole body</tissue>
    </source>
</reference>
<name>A0A8B8GCM7_9HEMI</name>
<feature type="domain" description="DNA helicase Pif1-like DEAD-box helicase" evidence="2">
    <location>
        <begin position="123"/>
        <end position="188"/>
    </location>
</feature>
<dbReference type="GO" id="GO:0043139">
    <property type="term" value="F:5'-3' DNA helicase activity"/>
    <property type="evidence" value="ECO:0007669"/>
    <property type="project" value="UniProtKB-EC"/>
</dbReference>
<dbReference type="PANTHER" id="PTHR10492">
    <property type="match status" value="1"/>
</dbReference>
<dbReference type="GO" id="GO:0006310">
    <property type="term" value="P:DNA recombination"/>
    <property type="evidence" value="ECO:0007669"/>
    <property type="project" value="UniProtKB-KW"/>
</dbReference>
<protein>
    <recommendedName>
        <fullName evidence="1">ATP-dependent DNA helicase</fullName>
        <ecNumber evidence="1">5.6.2.3</ecNumber>
    </recommendedName>
</protein>
<dbReference type="OrthoDB" id="6615588at2759"/>
<feature type="domain" description="DNA helicase Pif1-like DEAD-box helicase" evidence="2">
    <location>
        <begin position="57"/>
        <end position="121"/>
    </location>
</feature>
<evidence type="ECO:0000259" key="2">
    <source>
        <dbReference type="Pfam" id="PF05970"/>
    </source>
</evidence>
<accession>A0A8B8GCM7</accession>
<dbReference type="GeneID" id="112691060"/>
<keyword evidence="1" id="KW-0378">Hydrolase</keyword>
<evidence type="ECO:0000256" key="1">
    <source>
        <dbReference type="RuleBase" id="RU363044"/>
    </source>
</evidence>
<comment type="cofactor">
    <cofactor evidence="1">
        <name>Mg(2+)</name>
        <dbReference type="ChEBI" id="CHEBI:18420"/>
    </cofactor>
</comment>
<dbReference type="Pfam" id="PF05970">
    <property type="entry name" value="PIF1"/>
    <property type="match status" value="2"/>
</dbReference>
<sequence length="248" mass="27415">MIDDGGQGLTLTNVDATTTVVENGDRKKFFLLYWSSHLTPHILATVSTGKDQRDAPGGTGKTFLINLILAKVRSTHEIALAVASSGIAATLLEGGRMAHAIFKLPLNLTTSATPFCNISKQKFRQTLPVVPKGTRTDEVKSCLKRSTLWPKINILKLSKNMRVHLGEEKFAGGFSDLLLEIGNGDYPSFDEMITIPENLCTVVTTVQDLISKIYPDIAHIHDKPMEWLCERAILTPKMTKRRLSMIHC</sequence>
<dbReference type="PANTHER" id="PTHR10492:SF57">
    <property type="entry name" value="ATP-DEPENDENT DNA HELICASE"/>
    <property type="match status" value="1"/>
</dbReference>
<proteinExistence type="inferred from homology"/>
<comment type="catalytic activity">
    <reaction evidence="1">
        <text>ATP + H2O = ADP + phosphate + H(+)</text>
        <dbReference type="Rhea" id="RHEA:13065"/>
        <dbReference type="ChEBI" id="CHEBI:15377"/>
        <dbReference type="ChEBI" id="CHEBI:15378"/>
        <dbReference type="ChEBI" id="CHEBI:30616"/>
        <dbReference type="ChEBI" id="CHEBI:43474"/>
        <dbReference type="ChEBI" id="CHEBI:456216"/>
        <dbReference type="EC" id="5.6.2.3"/>
    </reaction>
</comment>
<keyword evidence="1" id="KW-0547">Nucleotide-binding</keyword>
<dbReference type="EC" id="5.6.2.3" evidence="1"/>
<keyword evidence="1" id="KW-0227">DNA damage</keyword>
<keyword evidence="1" id="KW-0233">DNA recombination</keyword>
<comment type="similarity">
    <text evidence="1">Belongs to the helicase family.</text>
</comment>
<dbReference type="Proteomes" id="UP000694846">
    <property type="component" value="Unplaced"/>
</dbReference>
<dbReference type="RefSeq" id="XP_025420979.1">
    <property type="nucleotide sequence ID" value="XM_025565194.1"/>
</dbReference>
<keyword evidence="1" id="KW-0234">DNA repair</keyword>
<evidence type="ECO:0000313" key="3">
    <source>
        <dbReference type="Proteomes" id="UP000694846"/>
    </source>
</evidence>
<dbReference type="GO" id="GO:0005524">
    <property type="term" value="F:ATP binding"/>
    <property type="evidence" value="ECO:0007669"/>
    <property type="project" value="UniProtKB-KW"/>
</dbReference>
<organism evidence="3 4">
    <name type="scientific">Sipha flava</name>
    <name type="common">yellow sugarcane aphid</name>
    <dbReference type="NCBI Taxonomy" id="143950"/>
    <lineage>
        <taxon>Eukaryota</taxon>
        <taxon>Metazoa</taxon>
        <taxon>Ecdysozoa</taxon>
        <taxon>Arthropoda</taxon>
        <taxon>Hexapoda</taxon>
        <taxon>Insecta</taxon>
        <taxon>Pterygota</taxon>
        <taxon>Neoptera</taxon>
        <taxon>Paraneoptera</taxon>
        <taxon>Hemiptera</taxon>
        <taxon>Sternorrhyncha</taxon>
        <taxon>Aphidomorpha</taxon>
        <taxon>Aphidoidea</taxon>
        <taxon>Aphididae</taxon>
        <taxon>Sipha</taxon>
    </lineage>
</organism>
<dbReference type="InterPro" id="IPR010285">
    <property type="entry name" value="DNA_helicase_pif1-like_DEAD"/>
</dbReference>
<gene>
    <name evidence="4" type="primary">LOC112691060</name>
</gene>
<keyword evidence="1" id="KW-0067">ATP-binding</keyword>
<dbReference type="GO" id="GO:0006281">
    <property type="term" value="P:DNA repair"/>
    <property type="evidence" value="ECO:0007669"/>
    <property type="project" value="UniProtKB-KW"/>
</dbReference>
<dbReference type="Gene3D" id="3.40.50.300">
    <property type="entry name" value="P-loop containing nucleotide triphosphate hydrolases"/>
    <property type="match status" value="1"/>
</dbReference>
<dbReference type="GO" id="GO:0016787">
    <property type="term" value="F:hydrolase activity"/>
    <property type="evidence" value="ECO:0007669"/>
    <property type="project" value="UniProtKB-KW"/>
</dbReference>
<evidence type="ECO:0000313" key="4">
    <source>
        <dbReference type="RefSeq" id="XP_025420979.1"/>
    </source>
</evidence>
<dbReference type="InterPro" id="IPR027417">
    <property type="entry name" value="P-loop_NTPase"/>
</dbReference>